<reference evidence="1" key="1">
    <citation type="journal article" date="2015" name="Nature">
        <title>Complex archaea that bridge the gap between prokaryotes and eukaryotes.</title>
        <authorList>
            <person name="Spang A."/>
            <person name="Saw J.H."/>
            <person name="Jorgensen S.L."/>
            <person name="Zaremba-Niedzwiedzka K."/>
            <person name="Martijn J."/>
            <person name="Lind A.E."/>
            <person name="van Eijk R."/>
            <person name="Schleper C."/>
            <person name="Guy L."/>
            <person name="Ettema T.J."/>
        </authorList>
    </citation>
    <scope>NUCLEOTIDE SEQUENCE</scope>
</reference>
<protein>
    <submittedName>
        <fullName evidence="1">Uncharacterized protein</fullName>
    </submittedName>
</protein>
<dbReference type="EMBL" id="LAZR01051552">
    <property type="protein sequence ID" value="KKK84906.1"/>
    <property type="molecule type" value="Genomic_DNA"/>
</dbReference>
<dbReference type="AlphaFoldDB" id="A0A0F9BKL9"/>
<organism evidence="1">
    <name type="scientific">marine sediment metagenome</name>
    <dbReference type="NCBI Taxonomy" id="412755"/>
    <lineage>
        <taxon>unclassified sequences</taxon>
        <taxon>metagenomes</taxon>
        <taxon>ecological metagenomes</taxon>
    </lineage>
</organism>
<gene>
    <name evidence="1" type="ORF">LCGC14_2778610</name>
</gene>
<evidence type="ECO:0000313" key="1">
    <source>
        <dbReference type="EMBL" id="KKK84906.1"/>
    </source>
</evidence>
<feature type="non-terminal residue" evidence="1">
    <location>
        <position position="55"/>
    </location>
</feature>
<sequence>MAEKKSNVEFVDQKIEQKEIRKGSVWDIFDGSVLTKDRVVRQLPFVLYVTFLIIL</sequence>
<comment type="caution">
    <text evidence="1">The sequence shown here is derived from an EMBL/GenBank/DDBJ whole genome shotgun (WGS) entry which is preliminary data.</text>
</comment>
<name>A0A0F9BKL9_9ZZZZ</name>
<accession>A0A0F9BKL9</accession>
<proteinExistence type="predicted"/>